<keyword evidence="3" id="KW-0804">Transcription</keyword>
<proteinExistence type="predicted"/>
<accession>A0AB39YF29</accession>
<dbReference type="InterPro" id="IPR036388">
    <property type="entry name" value="WH-like_DNA-bd_sf"/>
</dbReference>
<sequence>MPTAALLTGAPDASPGEAADREATVAELCEQITHHIALGRYAPGMVLPAKVVAADLGVPAALLPRALRDLTAAGALIRKGPHISVPHALDERLSRARHLADRSLDQIAGGLYPPGGTLPAISEFARDRVAEPSLVRQALNLLEDEGWLGRRPGLGRVVLPSGWLLTPPRTADLPRRATGTAGLSEDEVRDAVRLAYTRWRSRQFLPPEDVERAWQEMRVIAAQVLPPIRPGSPHPMRRGERAAALVLEAASAPLPDAALYGLWHTACLAMGIRGLLAYACRRTP</sequence>
<dbReference type="GO" id="GO:0003677">
    <property type="term" value="F:DNA binding"/>
    <property type="evidence" value="ECO:0007669"/>
    <property type="project" value="UniProtKB-KW"/>
</dbReference>
<dbReference type="SMART" id="SM00345">
    <property type="entry name" value="HTH_GNTR"/>
    <property type="match status" value="2"/>
</dbReference>
<dbReference type="PANTHER" id="PTHR43537">
    <property type="entry name" value="TRANSCRIPTIONAL REGULATOR, GNTR FAMILY"/>
    <property type="match status" value="1"/>
</dbReference>
<dbReference type="AlphaFoldDB" id="A0AB39YF29"/>
<evidence type="ECO:0000313" key="5">
    <source>
        <dbReference type="EMBL" id="XDV68690.1"/>
    </source>
</evidence>
<reference evidence="5" key="1">
    <citation type="submission" date="2024-08" db="EMBL/GenBank/DDBJ databases">
        <authorList>
            <person name="Yu S.T."/>
        </authorList>
    </citation>
    <scope>NUCLEOTIDE SEQUENCE</scope>
    <source>
        <strain evidence="5">R33</strain>
    </source>
</reference>
<dbReference type="RefSeq" id="WP_369780179.1">
    <property type="nucleotide sequence ID" value="NZ_CP165727.1"/>
</dbReference>
<dbReference type="Pfam" id="PF00392">
    <property type="entry name" value="GntR"/>
    <property type="match status" value="1"/>
</dbReference>
<organism evidence="5">
    <name type="scientific">Streptomyces sp. R33</name>
    <dbReference type="NCBI Taxonomy" id="3238629"/>
    <lineage>
        <taxon>Bacteria</taxon>
        <taxon>Bacillati</taxon>
        <taxon>Actinomycetota</taxon>
        <taxon>Actinomycetes</taxon>
        <taxon>Kitasatosporales</taxon>
        <taxon>Streptomycetaceae</taxon>
        <taxon>Streptomyces</taxon>
    </lineage>
</organism>
<name>A0AB39YF29_9ACTN</name>
<evidence type="ECO:0000256" key="3">
    <source>
        <dbReference type="ARBA" id="ARBA00023163"/>
    </source>
</evidence>
<dbReference type="PROSITE" id="PS50949">
    <property type="entry name" value="HTH_GNTR"/>
    <property type="match status" value="1"/>
</dbReference>
<dbReference type="Gene3D" id="1.10.10.10">
    <property type="entry name" value="Winged helix-like DNA-binding domain superfamily/Winged helix DNA-binding domain"/>
    <property type="match status" value="2"/>
</dbReference>
<keyword evidence="1" id="KW-0805">Transcription regulation</keyword>
<dbReference type="EMBL" id="CP165727">
    <property type="protein sequence ID" value="XDV68690.1"/>
    <property type="molecule type" value="Genomic_DNA"/>
</dbReference>
<dbReference type="SUPFAM" id="SSF46785">
    <property type="entry name" value="Winged helix' DNA-binding domain"/>
    <property type="match status" value="2"/>
</dbReference>
<dbReference type="InterPro" id="IPR036390">
    <property type="entry name" value="WH_DNA-bd_sf"/>
</dbReference>
<evidence type="ECO:0000259" key="4">
    <source>
        <dbReference type="PROSITE" id="PS50949"/>
    </source>
</evidence>
<dbReference type="InterPro" id="IPR000524">
    <property type="entry name" value="Tscrpt_reg_HTH_GntR"/>
</dbReference>
<protein>
    <submittedName>
        <fullName evidence="5">GntR family transcriptional regulator</fullName>
    </submittedName>
</protein>
<evidence type="ECO:0000256" key="1">
    <source>
        <dbReference type="ARBA" id="ARBA00023015"/>
    </source>
</evidence>
<keyword evidence="2" id="KW-0238">DNA-binding</keyword>
<feature type="domain" description="HTH gntR-type" evidence="4">
    <location>
        <begin position="93"/>
        <end position="161"/>
    </location>
</feature>
<dbReference type="GO" id="GO:0003700">
    <property type="term" value="F:DNA-binding transcription factor activity"/>
    <property type="evidence" value="ECO:0007669"/>
    <property type="project" value="InterPro"/>
</dbReference>
<evidence type="ECO:0000256" key="2">
    <source>
        <dbReference type="ARBA" id="ARBA00023125"/>
    </source>
</evidence>
<dbReference type="PANTHER" id="PTHR43537:SF5">
    <property type="entry name" value="UXU OPERON TRANSCRIPTIONAL REGULATOR"/>
    <property type="match status" value="1"/>
</dbReference>
<gene>
    <name evidence="5" type="ORF">AB5J51_00300</name>
</gene>